<feature type="region of interest" description="Disordered" evidence="1">
    <location>
        <begin position="1"/>
        <end position="21"/>
    </location>
</feature>
<gene>
    <name evidence="2" type="ORF">H0235_008163</name>
</gene>
<keyword evidence="3" id="KW-1185">Reference proteome</keyword>
<accession>A0A834UAH9</accession>
<evidence type="ECO:0000313" key="2">
    <source>
        <dbReference type="EMBL" id="KAF7425725.1"/>
    </source>
</evidence>
<name>A0A834UAH9_VESPE</name>
<protein>
    <submittedName>
        <fullName evidence="2">Uncharacterized protein</fullName>
    </submittedName>
</protein>
<organism evidence="2 3">
    <name type="scientific">Vespula pensylvanica</name>
    <name type="common">Western yellow jacket</name>
    <name type="synonym">Wasp</name>
    <dbReference type="NCBI Taxonomy" id="30213"/>
    <lineage>
        <taxon>Eukaryota</taxon>
        <taxon>Metazoa</taxon>
        <taxon>Ecdysozoa</taxon>
        <taxon>Arthropoda</taxon>
        <taxon>Hexapoda</taxon>
        <taxon>Insecta</taxon>
        <taxon>Pterygota</taxon>
        <taxon>Neoptera</taxon>
        <taxon>Endopterygota</taxon>
        <taxon>Hymenoptera</taxon>
        <taxon>Apocrita</taxon>
        <taxon>Aculeata</taxon>
        <taxon>Vespoidea</taxon>
        <taxon>Vespidae</taxon>
        <taxon>Vespinae</taxon>
        <taxon>Vespula</taxon>
    </lineage>
</organism>
<evidence type="ECO:0000256" key="1">
    <source>
        <dbReference type="SAM" id="MobiDB-lite"/>
    </source>
</evidence>
<evidence type="ECO:0000313" key="3">
    <source>
        <dbReference type="Proteomes" id="UP000600918"/>
    </source>
</evidence>
<dbReference type="Proteomes" id="UP000600918">
    <property type="component" value="Unassembled WGS sequence"/>
</dbReference>
<sequence length="297" mass="33694">MAGAGGKVGGERPGKPGRNVAVGEKDINLRCAGGESRAMADVRRLRVEERRVLLKGVIKKVCQTLVIARLFSILNPMAGLQRPEKHSNIRVLVIKDADFHFEIVWAPALEELCDASCTSMHVSPEAAPYDNAELYDKEQFNGLVKDTKHAYRDKSEAQYGGLPGVRDERLNVRNSRTYSQYKNDDGFVRCERSMIVKLHQIASIKSQFDRYNNGCYNGYNDRKLGMTDFREKWREEEQRGVEGPPTEYKEPSKYLTGIPSLIAGKKFSEDLQGDKPVSWFDRIVQHVILNTKWSRPS</sequence>
<dbReference type="AlphaFoldDB" id="A0A834UAH9"/>
<reference evidence="2" key="1">
    <citation type="journal article" date="2020" name="G3 (Bethesda)">
        <title>High-Quality Assemblies for Three Invasive Social Wasps from the &lt;i&gt;Vespula&lt;/i&gt; Genus.</title>
        <authorList>
            <person name="Harrop T.W.R."/>
            <person name="Guhlin J."/>
            <person name="McLaughlin G.M."/>
            <person name="Permina E."/>
            <person name="Stockwell P."/>
            <person name="Gilligan J."/>
            <person name="Le Lec M.F."/>
            <person name="Gruber M.A.M."/>
            <person name="Quinn O."/>
            <person name="Lovegrove M."/>
            <person name="Duncan E.J."/>
            <person name="Remnant E.J."/>
            <person name="Van Eeckhoven J."/>
            <person name="Graham B."/>
            <person name="Knapp R.A."/>
            <person name="Langford K.W."/>
            <person name="Kronenberg Z."/>
            <person name="Press M.O."/>
            <person name="Eacker S.M."/>
            <person name="Wilson-Rankin E.E."/>
            <person name="Purcell J."/>
            <person name="Lester P.J."/>
            <person name="Dearden P.K."/>
        </authorList>
    </citation>
    <scope>NUCLEOTIDE SEQUENCE</scope>
    <source>
        <strain evidence="2">Volc-1</strain>
    </source>
</reference>
<comment type="caution">
    <text evidence="2">The sequence shown here is derived from an EMBL/GenBank/DDBJ whole genome shotgun (WGS) entry which is preliminary data.</text>
</comment>
<proteinExistence type="predicted"/>
<dbReference type="EMBL" id="JACSDY010000006">
    <property type="protein sequence ID" value="KAF7425725.1"/>
    <property type="molecule type" value="Genomic_DNA"/>
</dbReference>